<keyword evidence="3" id="KW-1000">Mitochondrion outer membrane</keyword>
<keyword evidence="5" id="KW-0496">Mitochondrion</keyword>
<evidence type="ECO:0000256" key="6">
    <source>
        <dbReference type="ARBA" id="ARBA00023136"/>
    </source>
</evidence>
<dbReference type="Gene3D" id="3.40.50.720">
    <property type="entry name" value="NAD(P)-binding Rossmann-like Domain"/>
    <property type="match status" value="1"/>
</dbReference>
<evidence type="ECO:0000256" key="3">
    <source>
        <dbReference type="ARBA" id="ARBA00022787"/>
    </source>
</evidence>
<accession>A0A8H7TS07</accession>
<comment type="subcellular location">
    <subcellularLocation>
        <location evidence="1">Mitochondrion outer membrane</location>
        <topology evidence="1">Peripheral membrane protein</topology>
    </subcellularLocation>
</comment>
<dbReference type="AlphaFoldDB" id="A0A8H7TS07"/>
<protein>
    <recommendedName>
        <fullName evidence="10">NAD(P)-binding domain-containing protein</fullName>
    </recommendedName>
</protein>
<evidence type="ECO:0000256" key="1">
    <source>
        <dbReference type="ARBA" id="ARBA00004450"/>
    </source>
</evidence>
<dbReference type="PANTHER" id="PTHR14097">
    <property type="entry name" value="OXIDOREDUCTASE HTATIP2"/>
    <property type="match status" value="1"/>
</dbReference>
<keyword evidence="4" id="KW-0809">Transit peptide</keyword>
<dbReference type="GO" id="GO:0051170">
    <property type="term" value="P:import into nucleus"/>
    <property type="evidence" value="ECO:0007669"/>
    <property type="project" value="TreeGrafter"/>
</dbReference>
<dbReference type="SUPFAM" id="SSF51735">
    <property type="entry name" value="NAD(P)-binding Rossmann-fold domains"/>
    <property type="match status" value="1"/>
</dbReference>
<evidence type="ECO:0000256" key="5">
    <source>
        <dbReference type="ARBA" id="ARBA00023128"/>
    </source>
</evidence>
<evidence type="ECO:0000256" key="2">
    <source>
        <dbReference type="ARBA" id="ARBA00006617"/>
    </source>
</evidence>
<dbReference type="PANTHER" id="PTHR14097:SF7">
    <property type="entry name" value="OXIDOREDUCTASE HTATIP2"/>
    <property type="match status" value="1"/>
</dbReference>
<proteinExistence type="inferred from homology"/>
<dbReference type="InterPro" id="IPR036291">
    <property type="entry name" value="NAD(P)-bd_dom_sf"/>
</dbReference>
<name>A0A8H7TS07_BIOOC</name>
<dbReference type="InterPro" id="IPR014843">
    <property type="entry name" value="Him1/Fmp52"/>
</dbReference>
<comment type="caution">
    <text evidence="8">The sequence shown here is derived from an EMBL/GenBank/DDBJ whole genome shotgun (WGS) entry which is preliminary data.</text>
</comment>
<organism evidence="8 9">
    <name type="scientific">Bionectria ochroleuca</name>
    <name type="common">Gliocladium roseum</name>
    <dbReference type="NCBI Taxonomy" id="29856"/>
    <lineage>
        <taxon>Eukaryota</taxon>
        <taxon>Fungi</taxon>
        <taxon>Dikarya</taxon>
        <taxon>Ascomycota</taxon>
        <taxon>Pezizomycotina</taxon>
        <taxon>Sordariomycetes</taxon>
        <taxon>Hypocreomycetidae</taxon>
        <taxon>Hypocreales</taxon>
        <taxon>Bionectriaceae</taxon>
        <taxon>Clonostachys</taxon>
    </lineage>
</organism>
<comment type="similarity">
    <text evidence="2">Belongs to the FMP52 family.</text>
</comment>
<evidence type="ECO:0000256" key="4">
    <source>
        <dbReference type="ARBA" id="ARBA00022946"/>
    </source>
</evidence>
<dbReference type="Proteomes" id="UP000616885">
    <property type="component" value="Unassembled WGS sequence"/>
</dbReference>
<dbReference type="GO" id="GO:0005741">
    <property type="term" value="C:mitochondrial outer membrane"/>
    <property type="evidence" value="ECO:0007669"/>
    <property type="project" value="UniProtKB-SubCell"/>
</dbReference>
<keyword evidence="6" id="KW-0472">Membrane</keyword>
<sequence length="280" mass="30497">MSQSHFINSKHHQTANPTEQHFSQPTQINHIKITINQTSSRLKVIKKNGVPHLRRSLWLHRPHRISHPLLLLAAESSWNPVHTISRRAPKAQGPNLNAVVEADTEKWPASLKGLPATPSVVISALGTTRAAAGGIQQQWKIDHDLNVELAKTAKEAGVKTFVFISSAGTRGLLSNYVPYSQMKVGVEDAVKGLEFDHSIIVRPGMLLGAREEQRFVEKGAQSIVSGLGLVHKGLKNALGQDVDVIARATTKAIKLANEGKAPSKHWVLEGADILKLGAEE</sequence>
<dbReference type="FunFam" id="3.40.50.720:FF:000366">
    <property type="entry name" value="Protein FMP52, mitochondrial"/>
    <property type="match status" value="1"/>
</dbReference>
<evidence type="ECO:0008006" key="10">
    <source>
        <dbReference type="Google" id="ProtNLM"/>
    </source>
</evidence>
<feature type="region of interest" description="Disordered" evidence="7">
    <location>
        <begin position="1"/>
        <end position="27"/>
    </location>
</feature>
<gene>
    <name evidence="8" type="ORF">IM811_010153</name>
</gene>
<evidence type="ECO:0000256" key="7">
    <source>
        <dbReference type="SAM" id="MobiDB-lite"/>
    </source>
</evidence>
<feature type="compositionally biased region" description="Polar residues" evidence="7">
    <location>
        <begin position="14"/>
        <end position="27"/>
    </location>
</feature>
<dbReference type="Pfam" id="PF08732">
    <property type="entry name" value="HIM1"/>
    <property type="match status" value="1"/>
</dbReference>
<evidence type="ECO:0000313" key="8">
    <source>
        <dbReference type="EMBL" id="KAF9754712.1"/>
    </source>
</evidence>
<reference evidence="8" key="1">
    <citation type="submission" date="2020-10" db="EMBL/GenBank/DDBJ databases">
        <title>High-Quality Genome Resource of Clonostachys rosea strain S41 by Oxford Nanopore Long-Read Sequencing.</title>
        <authorList>
            <person name="Wang H."/>
        </authorList>
    </citation>
    <scope>NUCLEOTIDE SEQUENCE</scope>
    <source>
        <strain evidence="8">S41</strain>
    </source>
</reference>
<evidence type="ECO:0000313" key="9">
    <source>
        <dbReference type="Proteomes" id="UP000616885"/>
    </source>
</evidence>
<dbReference type="EMBL" id="JADCTT010000003">
    <property type="protein sequence ID" value="KAF9754712.1"/>
    <property type="molecule type" value="Genomic_DNA"/>
</dbReference>